<dbReference type="PROSITE" id="PS50294">
    <property type="entry name" value="WD_REPEATS_REGION"/>
    <property type="match status" value="1"/>
</dbReference>
<evidence type="ECO:0000256" key="1">
    <source>
        <dbReference type="ARBA" id="ARBA00022574"/>
    </source>
</evidence>
<dbReference type="InterPro" id="IPR001680">
    <property type="entry name" value="WD40_rpt"/>
</dbReference>
<dbReference type="InterPro" id="IPR003903">
    <property type="entry name" value="UIM_dom"/>
</dbReference>
<dbReference type="SMART" id="SM00256">
    <property type="entry name" value="FBOX"/>
    <property type="match status" value="1"/>
</dbReference>
<dbReference type="PROSITE" id="PS50330">
    <property type="entry name" value="UIM"/>
    <property type="match status" value="1"/>
</dbReference>
<feature type="region of interest" description="Disordered" evidence="4">
    <location>
        <begin position="770"/>
        <end position="792"/>
    </location>
</feature>
<name>A0A0D0B429_9AGAM</name>
<dbReference type="InterPro" id="IPR050349">
    <property type="entry name" value="WD_LIS1/nudF_dynein_reg"/>
</dbReference>
<feature type="domain" description="F-box" evidence="5">
    <location>
        <begin position="34"/>
        <end position="80"/>
    </location>
</feature>
<dbReference type="AlphaFoldDB" id="A0A0D0B429"/>
<dbReference type="SUPFAM" id="SSF81383">
    <property type="entry name" value="F-box domain"/>
    <property type="match status" value="1"/>
</dbReference>
<dbReference type="STRING" id="930992.A0A0D0B429"/>
<dbReference type="Pfam" id="PF12937">
    <property type="entry name" value="F-box-like"/>
    <property type="match status" value="1"/>
</dbReference>
<evidence type="ECO:0000259" key="5">
    <source>
        <dbReference type="PROSITE" id="PS50181"/>
    </source>
</evidence>
<dbReference type="Gene3D" id="2.130.10.10">
    <property type="entry name" value="YVTN repeat-like/Quinoprotein amine dehydrogenase"/>
    <property type="match status" value="2"/>
</dbReference>
<dbReference type="Proteomes" id="UP000054485">
    <property type="component" value="Unassembled WGS sequence"/>
</dbReference>
<dbReference type="Gene3D" id="1.20.1280.50">
    <property type="match status" value="1"/>
</dbReference>
<feature type="compositionally biased region" description="Low complexity" evidence="4">
    <location>
        <begin position="776"/>
        <end position="786"/>
    </location>
</feature>
<evidence type="ECO:0000313" key="7">
    <source>
        <dbReference type="Proteomes" id="UP000054485"/>
    </source>
</evidence>
<organism evidence="6 7">
    <name type="scientific">Suillus luteus UH-Slu-Lm8-n1</name>
    <dbReference type="NCBI Taxonomy" id="930992"/>
    <lineage>
        <taxon>Eukaryota</taxon>
        <taxon>Fungi</taxon>
        <taxon>Dikarya</taxon>
        <taxon>Basidiomycota</taxon>
        <taxon>Agaricomycotina</taxon>
        <taxon>Agaricomycetes</taxon>
        <taxon>Agaricomycetidae</taxon>
        <taxon>Boletales</taxon>
        <taxon>Suillineae</taxon>
        <taxon>Suillaceae</taxon>
        <taxon>Suillus</taxon>
    </lineage>
</organism>
<evidence type="ECO:0000256" key="4">
    <source>
        <dbReference type="SAM" id="MobiDB-lite"/>
    </source>
</evidence>
<dbReference type="InterPro" id="IPR036047">
    <property type="entry name" value="F-box-like_dom_sf"/>
</dbReference>
<keyword evidence="7" id="KW-1185">Reference proteome</keyword>
<dbReference type="PROSITE" id="PS50181">
    <property type="entry name" value="FBOX"/>
    <property type="match status" value="1"/>
</dbReference>
<dbReference type="FunCoup" id="A0A0D0B429">
    <property type="interactions" value="133"/>
</dbReference>
<dbReference type="InParanoid" id="A0A0D0B429"/>
<dbReference type="PROSITE" id="PS50082">
    <property type="entry name" value="WD_REPEATS_2"/>
    <property type="match status" value="1"/>
</dbReference>
<feature type="repeat" description="WD" evidence="3">
    <location>
        <begin position="243"/>
        <end position="278"/>
    </location>
</feature>
<evidence type="ECO:0000256" key="3">
    <source>
        <dbReference type="PROSITE-ProRule" id="PRU00221"/>
    </source>
</evidence>
<protein>
    <recommendedName>
        <fullName evidence="5">F-box domain-containing protein</fullName>
    </recommendedName>
</protein>
<dbReference type="InterPro" id="IPR001810">
    <property type="entry name" value="F-box_dom"/>
</dbReference>
<reference evidence="7" key="2">
    <citation type="submission" date="2015-01" db="EMBL/GenBank/DDBJ databases">
        <title>Evolutionary Origins and Diversification of the Mycorrhizal Mutualists.</title>
        <authorList>
            <consortium name="DOE Joint Genome Institute"/>
            <consortium name="Mycorrhizal Genomics Consortium"/>
            <person name="Kohler A."/>
            <person name="Kuo A."/>
            <person name="Nagy L.G."/>
            <person name="Floudas D."/>
            <person name="Copeland A."/>
            <person name="Barry K.W."/>
            <person name="Cichocki N."/>
            <person name="Veneault-Fourrey C."/>
            <person name="LaButti K."/>
            <person name="Lindquist E.A."/>
            <person name="Lipzen A."/>
            <person name="Lundell T."/>
            <person name="Morin E."/>
            <person name="Murat C."/>
            <person name="Riley R."/>
            <person name="Ohm R."/>
            <person name="Sun H."/>
            <person name="Tunlid A."/>
            <person name="Henrissat B."/>
            <person name="Grigoriev I.V."/>
            <person name="Hibbett D.S."/>
            <person name="Martin F."/>
        </authorList>
    </citation>
    <scope>NUCLEOTIDE SEQUENCE [LARGE SCALE GENOMIC DNA]</scope>
    <source>
        <strain evidence="7">UH-Slu-Lm8-n1</strain>
    </source>
</reference>
<dbReference type="InterPro" id="IPR015943">
    <property type="entry name" value="WD40/YVTN_repeat-like_dom_sf"/>
</dbReference>
<dbReference type="HOGENOM" id="CLU_008398_0_0_1"/>
<dbReference type="SUPFAM" id="SSF50978">
    <property type="entry name" value="WD40 repeat-like"/>
    <property type="match status" value="1"/>
</dbReference>
<gene>
    <name evidence="6" type="ORF">CY34DRAFT_809175</name>
</gene>
<dbReference type="InterPro" id="IPR036322">
    <property type="entry name" value="WD40_repeat_dom_sf"/>
</dbReference>
<keyword evidence="2" id="KW-0677">Repeat</keyword>
<dbReference type="EMBL" id="KN835383">
    <property type="protein sequence ID" value="KIK38618.1"/>
    <property type="molecule type" value="Genomic_DNA"/>
</dbReference>
<accession>A0A0D0B429</accession>
<dbReference type="SMART" id="SM00320">
    <property type="entry name" value="WD40"/>
    <property type="match status" value="2"/>
</dbReference>
<reference evidence="6 7" key="1">
    <citation type="submission" date="2014-04" db="EMBL/GenBank/DDBJ databases">
        <authorList>
            <consortium name="DOE Joint Genome Institute"/>
            <person name="Kuo A."/>
            <person name="Ruytinx J."/>
            <person name="Rineau F."/>
            <person name="Colpaert J."/>
            <person name="Kohler A."/>
            <person name="Nagy L.G."/>
            <person name="Floudas D."/>
            <person name="Copeland A."/>
            <person name="Barry K.W."/>
            <person name="Cichocki N."/>
            <person name="Veneault-Fourrey C."/>
            <person name="LaButti K."/>
            <person name="Lindquist E.A."/>
            <person name="Lipzen A."/>
            <person name="Lundell T."/>
            <person name="Morin E."/>
            <person name="Murat C."/>
            <person name="Sun H."/>
            <person name="Tunlid A."/>
            <person name="Henrissat B."/>
            <person name="Grigoriev I.V."/>
            <person name="Hibbett D.S."/>
            <person name="Martin F."/>
            <person name="Nordberg H.P."/>
            <person name="Cantor M.N."/>
            <person name="Hua S.X."/>
        </authorList>
    </citation>
    <scope>NUCLEOTIDE SEQUENCE [LARGE SCALE GENOMIC DNA]</scope>
    <source>
        <strain evidence="6 7">UH-Slu-Lm8-n1</strain>
    </source>
</reference>
<evidence type="ECO:0000256" key="2">
    <source>
        <dbReference type="ARBA" id="ARBA00022737"/>
    </source>
</evidence>
<sequence>MPISSIDTSRKDNLKAKPTLISSYQESHHGIVQSTSLLDIPAESLTHITSFLSPPSLLALSRTSRRLNEHINDDNTWYRAFVNHFLGIGPENDLENERILLLRKSERTWRKEFIMRHNLRRRWERSRNGTITHSPQDTTIDGAHLMSESGLLTSSIQYGVVARSLPLSGKVLKGYLDAAGTGLGIGNPNVEFTPNVSTCRLTSDGGTARAFWGKRNGEVAVTTAARVMDPGRASSKLVRCKVEDQHDGVVNEIALDPAVSQFVSGGADGQVKLWDTKTVVCLWSSEKQIQSLVVDPFLKVSSALADGIIIGALNSGDILLWTSSREVYSDGFSSPTSFVQHRIVSPVSKGQLSPQDAFIPKPQPSLLCGRRHSQTTAVLLIGYSDHPFFYRVVVDLTSGKYETTTFGDTSFGNSSIVEPIFPTQPDDCSFIITGDILGSVGIYDWDTAQTSTSVVPTRRFEAHEDGAVTALAWSSVVLATGSARGTTTVWDALTLEPLRLFSSPVPRAAPGREVGVGGVSKIVIEKELLVIIVDNRVMAWKVGQAHHDAPHKRKLARANRNPIPRGQQRYDLHRVINESKRELEQENAYMRHTIGREREQRSTLNMLGLSESEAVEYALMLSREEEEHHRASHTGHTIDEGVFEGDFDEETILSVASYSSTTHNSALPISNQSSLGSLCDHHSRTYPRAARPLTNEKVQVSPVFVPEPMEAAATISPLRIPTSLPGSATGTRSLQEVARSTSSSFEHFPSISSSISSLTSSLEHVRSAWSTPLRSPPSSHGASSPHVGTPILRTSFSSSSMEIPDRRSEEQLQVPVDIDEMDEDLRFAIELSLAEARSRGEV</sequence>
<proteinExistence type="predicted"/>
<dbReference type="PANTHER" id="PTHR44129">
    <property type="entry name" value="WD REPEAT-CONTAINING PROTEIN POP1"/>
    <property type="match status" value="1"/>
</dbReference>
<keyword evidence="1 3" id="KW-0853">WD repeat</keyword>
<dbReference type="OrthoDB" id="429520at2759"/>
<evidence type="ECO:0000313" key="6">
    <source>
        <dbReference type="EMBL" id="KIK38618.1"/>
    </source>
</evidence>
<dbReference type="Pfam" id="PF00400">
    <property type="entry name" value="WD40"/>
    <property type="match status" value="2"/>
</dbReference>